<sequence>MPETEIGYRSTGKATRRNPLRDPRDRRLNRIAGPSSLVLFGVTGDLARKKLLPAVYDLANRGLLPPSFALVGFGRRDWSSEDFANEVRANVKAYSRTPFDEVVWGQLSEGIRFVQGEFDDDQAFKRLSATLDELDETRGTRGNHAFYLSIPPKA</sequence>
<evidence type="ECO:0000256" key="5">
    <source>
        <dbReference type="ARBA" id="ARBA00023277"/>
    </source>
</evidence>
<proteinExistence type="predicted"/>
<organism evidence="8 9">
    <name type="scientific">Arthrobacter methylotrophus</name>
    <dbReference type="NCBI Taxonomy" id="121291"/>
    <lineage>
        <taxon>Bacteria</taxon>
        <taxon>Bacillati</taxon>
        <taxon>Actinomycetota</taxon>
        <taxon>Actinomycetes</taxon>
        <taxon>Micrococcales</taxon>
        <taxon>Micrococcaceae</taxon>
        <taxon>Arthrobacter</taxon>
    </lineage>
</organism>
<comment type="caution">
    <text evidence="8">The sequence shown here is derived from an EMBL/GenBank/DDBJ whole genome shotgun (WGS) entry which is preliminary data.</text>
</comment>
<dbReference type="Proteomes" id="UP001589536">
    <property type="component" value="Unassembled WGS sequence"/>
</dbReference>
<dbReference type="InterPro" id="IPR022674">
    <property type="entry name" value="G6P_DH_NAD-bd"/>
</dbReference>
<comment type="pathway">
    <text evidence="1">Carbohydrate degradation; pentose phosphate pathway; D-ribulose 5-phosphate from D-glucose 6-phosphate (oxidative stage): step 1/3.</text>
</comment>
<name>A0ABV5UMV5_9MICC</name>
<protein>
    <submittedName>
        <fullName evidence="8">Glucose-6-phosphate dehydrogenase</fullName>
    </submittedName>
</protein>
<gene>
    <name evidence="8" type="ORF">ACFFPI_06270</name>
</gene>
<feature type="region of interest" description="Disordered" evidence="6">
    <location>
        <begin position="1"/>
        <end position="27"/>
    </location>
</feature>
<reference evidence="8 9" key="1">
    <citation type="submission" date="2024-09" db="EMBL/GenBank/DDBJ databases">
        <authorList>
            <person name="Sun Q."/>
            <person name="Mori K."/>
        </authorList>
    </citation>
    <scope>NUCLEOTIDE SEQUENCE [LARGE SCALE GENOMIC DNA]</scope>
    <source>
        <strain evidence="8 9">JCM 13519</strain>
    </source>
</reference>
<dbReference type="InterPro" id="IPR036291">
    <property type="entry name" value="NAD(P)-bd_dom_sf"/>
</dbReference>
<evidence type="ECO:0000256" key="1">
    <source>
        <dbReference type="ARBA" id="ARBA00004937"/>
    </source>
</evidence>
<dbReference type="InterPro" id="IPR001282">
    <property type="entry name" value="G6P_DH"/>
</dbReference>
<keyword evidence="3" id="KW-0521">NADP</keyword>
<evidence type="ECO:0000256" key="2">
    <source>
        <dbReference type="ARBA" id="ARBA00022526"/>
    </source>
</evidence>
<evidence type="ECO:0000259" key="7">
    <source>
        <dbReference type="Pfam" id="PF00479"/>
    </source>
</evidence>
<evidence type="ECO:0000256" key="4">
    <source>
        <dbReference type="ARBA" id="ARBA00023002"/>
    </source>
</evidence>
<dbReference type="SUPFAM" id="SSF51735">
    <property type="entry name" value="NAD(P)-binding Rossmann-fold domains"/>
    <property type="match status" value="1"/>
</dbReference>
<feature type="non-terminal residue" evidence="8">
    <location>
        <position position="154"/>
    </location>
</feature>
<keyword evidence="4" id="KW-0560">Oxidoreductase</keyword>
<dbReference type="EMBL" id="JBHMBH010000016">
    <property type="protein sequence ID" value="MFB9713756.1"/>
    <property type="molecule type" value="Genomic_DNA"/>
</dbReference>
<dbReference type="PANTHER" id="PTHR23429">
    <property type="entry name" value="GLUCOSE-6-PHOSPHATE 1-DEHYDROGENASE G6PD"/>
    <property type="match status" value="1"/>
</dbReference>
<dbReference type="Gene3D" id="3.40.50.720">
    <property type="entry name" value="NAD(P)-binding Rossmann-like Domain"/>
    <property type="match status" value="1"/>
</dbReference>
<evidence type="ECO:0000256" key="3">
    <source>
        <dbReference type="ARBA" id="ARBA00022857"/>
    </source>
</evidence>
<evidence type="ECO:0000313" key="8">
    <source>
        <dbReference type="EMBL" id="MFB9713756.1"/>
    </source>
</evidence>
<feature type="domain" description="Glucose-6-phosphate dehydrogenase NAD-binding" evidence="7">
    <location>
        <begin position="38"/>
        <end position="153"/>
    </location>
</feature>
<evidence type="ECO:0000313" key="9">
    <source>
        <dbReference type="Proteomes" id="UP001589536"/>
    </source>
</evidence>
<dbReference type="PANTHER" id="PTHR23429:SF0">
    <property type="entry name" value="GLUCOSE-6-PHOSPHATE 1-DEHYDROGENASE"/>
    <property type="match status" value="1"/>
</dbReference>
<evidence type="ECO:0000256" key="6">
    <source>
        <dbReference type="SAM" id="MobiDB-lite"/>
    </source>
</evidence>
<keyword evidence="2" id="KW-0313">Glucose metabolism</keyword>
<keyword evidence="5" id="KW-0119">Carbohydrate metabolism</keyword>
<accession>A0ABV5UMV5</accession>
<keyword evidence="9" id="KW-1185">Reference proteome</keyword>
<dbReference type="Pfam" id="PF00479">
    <property type="entry name" value="G6PD_N"/>
    <property type="match status" value="1"/>
</dbReference>